<dbReference type="Gene3D" id="3.30.565.10">
    <property type="entry name" value="Histidine kinase-like ATPase, C-terminal domain"/>
    <property type="match status" value="1"/>
</dbReference>
<dbReference type="PANTHER" id="PTHR40448:SF1">
    <property type="entry name" value="TWO-COMPONENT SENSOR HISTIDINE KINASE"/>
    <property type="match status" value="1"/>
</dbReference>
<evidence type="ECO:0000313" key="4">
    <source>
        <dbReference type="EMBL" id="BBA93590.1"/>
    </source>
</evidence>
<feature type="coiled-coil region" evidence="1">
    <location>
        <begin position="239"/>
        <end position="273"/>
    </location>
</feature>
<evidence type="ECO:0000259" key="3">
    <source>
        <dbReference type="Pfam" id="PF14501"/>
    </source>
</evidence>
<dbReference type="InterPro" id="IPR032834">
    <property type="entry name" value="NatK-like_C"/>
</dbReference>
<dbReference type="AlphaFoldDB" id="A0A2Z5TR17"/>
<protein>
    <submittedName>
        <fullName evidence="4">GHKL domain-containing protein</fullName>
    </submittedName>
</protein>
<name>A0A2Z5TR17_9STRE</name>
<dbReference type="EMBL" id="AP018400">
    <property type="protein sequence ID" value="BBA93590.1"/>
    <property type="molecule type" value="Genomic_DNA"/>
</dbReference>
<organism evidence="4 5">
    <name type="scientific">Streptococcus ruminantium</name>
    <dbReference type="NCBI Taxonomy" id="1917441"/>
    <lineage>
        <taxon>Bacteria</taxon>
        <taxon>Bacillati</taxon>
        <taxon>Bacillota</taxon>
        <taxon>Bacilli</taxon>
        <taxon>Lactobacillales</taxon>
        <taxon>Streptococcaceae</taxon>
        <taxon>Streptococcus</taxon>
    </lineage>
</organism>
<evidence type="ECO:0000313" key="5">
    <source>
        <dbReference type="Proteomes" id="UP000269331"/>
    </source>
</evidence>
<feature type="transmembrane region" description="Helical" evidence="2">
    <location>
        <begin position="96"/>
        <end position="117"/>
    </location>
</feature>
<feature type="transmembrane region" description="Helical" evidence="2">
    <location>
        <begin position="37"/>
        <end position="55"/>
    </location>
</feature>
<dbReference type="PANTHER" id="PTHR40448">
    <property type="entry name" value="TWO-COMPONENT SENSOR HISTIDINE KINASE"/>
    <property type="match status" value="1"/>
</dbReference>
<evidence type="ECO:0000256" key="1">
    <source>
        <dbReference type="SAM" id="Coils"/>
    </source>
</evidence>
<keyword evidence="2" id="KW-0812">Transmembrane</keyword>
<accession>A0A2Z5TR17</accession>
<feature type="transmembrane region" description="Helical" evidence="2">
    <location>
        <begin position="123"/>
        <end position="143"/>
    </location>
</feature>
<reference evidence="4 5" key="1">
    <citation type="journal article" date="2018" name="Genome Biol. Evol.">
        <title>Complete Genome Sequence of Streptococcus ruminantium sp. nov. GUT-187T (=DSM 104980T =JCM 31869T), the Type Strain of S. ruminantium, and Comparison with Genome Sequences of Streptococcus suis Strains.</title>
        <authorList>
            <person name="Tohya M."/>
            <person name="Sekizaki T."/>
            <person name="Miyoshi-Akiyama T."/>
        </authorList>
    </citation>
    <scope>NUCLEOTIDE SEQUENCE [LARGE SCALE GENOMIC DNA]</scope>
    <source>
        <strain evidence="4 5">GUT187T</strain>
    </source>
</reference>
<sequence length="436" mass="50273">MIVSFPDIPRVYTAMTESSACLLVCFYIISHGNWLRYSLRITIIFLVQILLQTLASTLPLLLWPLGMGVNITWMFISVQWLGVIHKKTTLYLTAKAFIAAELVASITWHLYCLIIYQQPMDNLWTQGVFLLISSLAAYFLIYLQDKKIHLEELEKIIEQRDVTVAVFTTLSIFVLSNIGFILSGTRQFQDSTNIFILRTTVNLSGLLLLFTQESQQYDRYLRQELTSINNIFQLQYKQYQAYRENSELLDRKVHDLKHQLAIIQQEADKNKKDQYLREMSEVIQTLEAKIETGNPVLDTILSQKNHYCLQNGINFTCIVQGELLHFMDVMDISALFGNAIDNAIEAVEKINHSEQRLITLKVASHEQFLIIRLDNYDTSSLDLSTGQLPETSKSNKDYHGFGLKSMEYVTNKYGGNLTLNKEDNWVQLKIILPLYP</sequence>
<dbReference type="KEGG" id="srq:SR187_9950"/>
<dbReference type="RefSeq" id="WP_231996436.1">
    <property type="nucleotide sequence ID" value="NZ_AP018400.1"/>
</dbReference>
<keyword evidence="1" id="KW-0175">Coiled coil</keyword>
<feature type="transmembrane region" description="Helical" evidence="2">
    <location>
        <begin position="12"/>
        <end position="30"/>
    </location>
</feature>
<dbReference type="GeneID" id="52230472"/>
<evidence type="ECO:0000256" key="2">
    <source>
        <dbReference type="SAM" id="Phobius"/>
    </source>
</evidence>
<dbReference type="CDD" id="cd16935">
    <property type="entry name" value="HATPase_AgrC-ComD-like"/>
    <property type="match status" value="1"/>
</dbReference>
<feature type="domain" description="Sensor histidine kinase NatK-like C-terminal" evidence="3">
    <location>
        <begin position="327"/>
        <end position="433"/>
    </location>
</feature>
<gene>
    <name evidence="4" type="ORF">SR187_9950</name>
</gene>
<proteinExistence type="predicted"/>
<dbReference type="GO" id="GO:0042802">
    <property type="term" value="F:identical protein binding"/>
    <property type="evidence" value="ECO:0007669"/>
    <property type="project" value="TreeGrafter"/>
</dbReference>
<feature type="transmembrane region" description="Helical" evidence="2">
    <location>
        <begin position="61"/>
        <end position="84"/>
    </location>
</feature>
<dbReference type="SUPFAM" id="SSF55874">
    <property type="entry name" value="ATPase domain of HSP90 chaperone/DNA topoisomerase II/histidine kinase"/>
    <property type="match status" value="1"/>
</dbReference>
<feature type="transmembrane region" description="Helical" evidence="2">
    <location>
        <begin position="194"/>
        <end position="211"/>
    </location>
</feature>
<keyword evidence="2" id="KW-1133">Transmembrane helix</keyword>
<dbReference type="InterPro" id="IPR036890">
    <property type="entry name" value="HATPase_C_sf"/>
</dbReference>
<dbReference type="Pfam" id="PF14501">
    <property type="entry name" value="HATPase_c_5"/>
    <property type="match status" value="1"/>
</dbReference>
<dbReference type="Proteomes" id="UP000269331">
    <property type="component" value="Chromosome"/>
</dbReference>
<keyword evidence="2" id="KW-0472">Membrane</keyword>
<feature type="transmembrane region" description="Helical" evidence="2">
    <location>
        <begin position="164"/>
        <end position="182"/>
    </location>
</feature>